<gene>
    <name evidence="1" type="ORF">HH682_13095</name>
</gene>
<dbReference type="EMBL" id="JABBFR010000021">
    <property type="protein sequence ID" value="MBT0725334.1"/>
    <property type="molecule type" value="Genomic_DNA"/>
</dbReference>
<dbReference type="SUPFAM" id="SSF55021">
    <property type="entry name" value="ACT-like"/>
    <property type="match status" value="1"/>
</dbReference>
<dbReference type="RefSeq" id="WP_214237991.1">
    <property type="nucleotide sequence ID" value="NZ_JABBFR010000021.1"/>
</dbReference>
<dbReference type="Proteomes" id="UP000790096">
    <property type="component" value="Unassembled WGS sequence"/>
</dbReference>
<proteinExistence type="predicted"/>
<accession>A0ABS5SZ09</accession>
<name>A0ABS5SZ09_9GAMM</name>
<comment type="caution">
    <text evidence="1">The sequence shown here is derived from an EMBL/GenBank/DDBJ whole genome shotgun (WGS) entry which is preliminary data.</text>
</comment>
<protein>
    <submittedName>
        <fullName evidence="1">Amino acid-binding protein</fullName>
    </submittedName>
</protein>
<sequence length="128" mass="13853">MYNIHVILKNQPGSLAEFGKILGENGIGLEGGGVFSTDSISSHANFLVENGEAAQEILIKEGFKVLSISQPIIRKLKQEKPGELGSITNAIALAGINILVQYSDHNNRLILVTDNDKLAREVTIDWAV</sequence>
<keyword evidence="2" id="KW-1185">Reference proteome</keyword>
<dbReference type="Gene3D" id="3.30.2130.10">
    <property type="entry name" value="VC0802-like"/>
    <property type="match status" value="1"/>
</dbReference>
<reference evidence="1 2" key="1">
    <citation type="submission" date="2020-04" db="EMBL/GenBank/DDBJ databases">
        <title>Genome sequencing of Rosenbergiella species.</title>
        <authorList>
            <person name="Alvarez-Perez S."/>
            <person name="Lievens B."/>
        </authorList>
    </citation>
    <scope>NUCLEOTIDE SEQUENCE [LARGE SCALE GENOMIC DNA]</scope>
    <source>
        <strain evidence="1 2">S61</strain>
    </source>
</reference>
<organism evidence="1 2">
    <name type="scientific">Rosenbergiella gaditana</name>
    <dbReference type="NCBI Taxonomy" id="2726987"/>
    <lineage>
        <taxon>Bacteria</taxon>
        <taxon>Pseudomonadati</taxon>
        <taxon>Pseudomonadota</taxon>
        <taxon>Gammaproteobacteria</taxon>
        <taxon>Enterobacterales</taxon>
        <taxon>Erwiniaceae</taxon>
        <taxon>Rosenbergiella</taxon>
    </lineage>
</organism>
<evidence type="ECO:0000313" key="1">
    <source>
        <dbReference type="EMBL" id="MBT0725334.1"/>
    </source>
</evidence>
<evidence type="ECO:0000313" key="2">
    <source>
        <dbReference type="Proteomes" id="UP000790096"/>
    </source>
</evidence>
<dbReference type="InterPro" id="IPR045865">
    <property type="entry name" value="ACT-like_dom_sf"/>
</dbReference>